<reference evidence="1 2" key="1">
    <citation type="submission" date="2018-10" db="EMBL/GenBank/DDBJ databases">
        <title>Comparative analysis of microorganisms from saline springs in Andes Mountain Range, Colombia.</title>
        <authorList>
            <person name="Rubin E."/>
        </authorList>
    </citation>
    <scope>NUCLEOTIDE SEQUENCE [LARGE SCALE GENOMIC DNA]</scope>
    <source>
        <strain evidence="1 2">USBA 36</strain>
    </source>
</reference>
<organism evidence="1 2">
    <name type="scientific">Oceanibaculum indicum</name>
    <dbReference type="NCBI Taxonomy" id="526216"/>
    <lineage>
        <taxon>Bacteria</taxon>
        <taxon>Pseudomonadati</taxon>
        <taxon>Pseudomonadota</taxon>
        <taxon>Alphaproteobacteria</taxon>
        <taxon>Rhodospirillales</taxon>
        <taxon>Oceanibaculaceae</taxon>
        <taxon>Oceanibaculum</taxon>
    </lineage>
</organism>
<sequence>MAKPDEPYQLVEVESYRPDSTSGLHGKVHIRPCSGQGYPENMHVECSKALSRDYPVGTRFRIKAKLTDREGGGEFLYSSYRWKYEVLR</sequence>
<protein>
    <submittedName>
        <fullName evidence="1">Uncharacterized protein</fullName>
    </submittedName>
</protein>
<evidence type="ECO:0000313" key="2">
    <source>
        <dbReference type="Proteomes" id="UP000277424"/>
    </source>
</evidence>
<gene>
    <name evidence="1" type="ORF">BCL74_2306</name>
</gene>
<dbReference type="EMBL" id="RBIG01000002">
    <property type="protein sequence ID" value="RKQ70361.1"/>
    <property type="molecule type" value="Genomic_DNA"/>
</dbReference>
<accession>A0A420WH92</accession>
<dbReference type="OrthoDB" id="1260906at2"/>
<dbReference type="AlphaFoldDB" id="A0A420WH92"/>
<proteinExistence type="predicted"/>
<name>A0A420WH92_9PROT</name>
<comment type="caution">
    <text evidence="1">The sequence shown here is derived from an EMBL/GenBank/DDBJ whole genome shotgun (WGS) entry which is preliminary data.</text>
</comment>
<dbReference type="Proteomes" id="UP000277424">
    <property type="component" value="Unassembled WGS sequence"/>
</dbReference>
<evidence type="ECO:0000313" key="1">
    <source>
        <dbReference type="EMBL" id="RKQ70361.1"/>
    </source>
</evidence>